<evidence type="ECO:0000313" key="2">
    <source>
        <dbReference type="Proteomes" id="UP000319576"/>
    </source>
</evidence>
<keyword evidence="2" id="KW-1185">Reference proteome</keyword>
<gene>
    <name evidence="1" type="ORF">ETAA1_63330</name>
</gene>
<dbReference type="KEGG" id="uli:ETAA1_63330"/>
<evidence type="ECO:0000313" key="1">
    <source>
        <dbReference type="EMBL" id="QDU24319.1"/>
    </source>
</evidence>
<dbReference type="AlphaFoldDB" id="A0A517Y3I7"/>
<proteinExistence type="predicted"/>
<dbReference type="Proteomes" id="UP000319576">
    <property type="component" value="Chromosome"/>
</dbReference>
<organism evidence="1 2">
    <name type="scientific">Urbifossiella limnaea</name>
    <dbReference type="NCBI Taxonomy" id="2528023"/>
    <lineage>
        <taxon>Bacteria</taxon>
        <taxon>Pseudomonadati</taxon>
        <taxon>Planctomycetota</taxon>
        <taxon>Planctomycetia</taxon>
        <taxon>Gemmatales</taxon>
        <taxon>Gemmataceae</taxon>
        <taxon>Urbifossiella</taxon>
    </lineage>
</organism>
<dbReference type="EMBL" id="CP036273">
    <property type="protein sequence ID" value="QDU24319.1"/>
    <property type="molecule type" value="Genomic_DNA"/>
</dbReference>
<accession>A0A517Y3I7</accession>
<protein>
    <submittedName>
        <fullName evidence="1">Uncharacterized protein</fullName>
    </submittedName>
</protein>
<reference evidence="1 2" key="1">
    <citation type="submission" date="2019-02" db="EMBL/GenBank/DDBJ databases">
        <title>Deep-cultivation of Planctomycetes and their phenomic and genomic characterization uncovers novel biology.</title>
        <authorList>
            <person name="Wiegand S."/>
            <person name="Jogler M."/>
            <person name="Boedeker C."/>
            <person name="Pinto D."/>
            <person name="Vollmers J."/>
            <person name="Rivas-Marin E."/>
            <person name="Kohn T."/>
            <person name="Peeters S.H."/>
            <person name="Heuer A."/>
            <person name="Rast P."/>
            <person name="Oberbeckmann S."/>
            <person name="Bunk B."/>
            <person name="Jeske O."/>
            <person name="Meyerdierks A."/>
            <person name="Storesund J.E."/>
            <person name="Kallscheuer N."/>
            <person name="Luecker S."/>
            <person name="Lage O.M."/>
            <person name="Pohl T."/>
            <person name="Merkel B.J."/>
            <person name="Hornburger P."/>
            <person name="Mueller R.-W."/>
            <person name="Bruemmer F."/>
            <person name="Labrenz M."/>
            <person name="Spormann A.M."/>
            <person name="Op den Camp H."/>
            <person name="Overmann J."/>
            <person name="Amann R."/>
            <person name="Jetten M.S.M."/>
            <person name="Mascher T."/>
            <person name="Medema M.H."/>
            <person name="Devos D.P."/>
            <person name="Kaster A.-K."/>
            <person name="Ovreas L."/>
            <person name="Rohde M."/>
            <person name="Galperin M.Y."/>
            <person name="Jogler C."/>
        </authorList>
    </citation>
    <scope>NUCLEOTIDE SEQUENCE [LARGE SCALE GENOMIC DNA]</scope>
    <source>
        <strain evidence="1 2">ETA_A1</strain>
    </source>
</reference>
<name>A0A517Y3I7_9BACT</name>
<sequence length="86" mass="9894">MAGKRQGPGVPTATNRVHFACFGCRKTFKQAGSSNWDSNVPERPFPCPECKQPMARMGRHFKAPRQRAVRAWQEVERLYLQGERFD</sequence>